<reference evidence="8" key="1">
    <citation type="journal article" date="2014" name="Int. J. Syst. Evol. Microbiol.">
        <title>Complete genome of a new Firmicutes species belonging to the dominant human colonic microbiota ('Ruminococcus bicirculans') reveals two chromosomes and a selective capacity to utilize plant glucans.</title>
        <authorList>
            <consortium name="NISC Comparative Sequencing Program"/>
            <person name="Wegmann U."/>
            <person name="Louis P."/>
            <person name="Goesmann A."/>
            <person name="Henrissat B."/>
            <person name="Duncan S.H."/>
            <person name="Flint H.J."/>
        </authorList>
    </citation>
    <scope>NUCLEOTIDE SEQUENCE</scope>
    <source>
        <strain evidence="8">CGMCC 1.15644</strain>
    </source>
</reference>
<keyword evidence="5" id="KW-0812">Transmembrane</keyword>
<evidence type="ECO:0000256" key="4">
    <source>
        <dbReference type="ARBA" id="ARBA00022452"/>
    </source>
</evidence>
<evidence type="ECO:0000256" key="1">
    <source>
        <dbReference type="ARBA" id="ARBA00004442"/>
    </source>
</evidence>
<dbReference type="GO" id="GO:0015562">
    <property type="term" value="F:efflux transmembrane transporter activity"/>
    <property type="evidence" value="ECO:0007669"/>
    <property type="project" value="InterPro"/>
</dbReference>
<evidence type="ECO:0000256" key="2">
    <source>
        <dbReference type="ARBA" id="ARBA00007613"/>
    </source>
</evidence>
<evidence type="ECO:0000256" key="3">
    <source>
        <dbReference type="ARBA" id="ARBA00022448"/>
    </source>
</evidence>
<reference evidence="9 10" key="3">
    <citation type="submission" date="2019-03" db="EMBL/GenBank/DDBJ databases">
        <title>Genomic Encyclopedia of Type Strains, Phase IV (KMG-IV): sequencing the most valuable type-strain genomes for metagenomic binning, comparative biology and taxonomic classification.</title>
        <authorList>
            <person name="Goeker M."/>
        </authorList>
    </citation>
    <scope>NUCLEOTIDE SEQUENCE [LARGE SCALE GENOMIC DNA]</scope>
    <source>
        <strain evidence="9 10">DSM 103236</strain>
    </source>
</reference>
<dbReference type="AlphaFoldDB" id="A0A4R2HDD1"/>
<evidence type="ECO:0000256" key="6">
    <source>
        <dbReference type="ARBA" id="ARBA00023136"/>
    </source>
</evidence>
<comment type="subcellular location">
    <subcellularLocation>
        <location evidence="1">Cell outer membrane</location>
    </subcellularLocation>
</comment>
<dbReference type="GO" id="GO:0009279">
    <property type="term" value="C:cell outer membrane"/>
    <property type="evidence" value="ECO:0007669"/>
    <property type="project" value="UniProtKB-SubCell"/>
</dbReference>
<evidence type="ECO:0000256" key="5">
    <source>
        <dbReference type="ARBA" id="ARBA00022692"/>
    </source>
</evidence>
<dbReference type="RefSeq" id="WP_132533070.1">
    <property type="nucleotide sequence ID" value="NZ_BMJO01000002.1"/>
</dbReference>
<gene>
    <name evidence="9" type="ORF">EV200_104422</name>
    <name evidence="8" type="ORF">GCM10011413_10020</name>
</gene>
<organism evidence="9 10">
    <name type="scientific">Pedobacter psychrotolerans</name>
    <dbReference type="NCBI Taxonomy" id="1843235"/>
    <lineage>
        <taxon>Bacteria</taxon>
        <taxon>Pseudomonadati</taxon>
        <taxon>Bacteroidota</taxon>
        <taxon>Sphingobacteriia</taxon>
        <taxon>Sphingobacteriales</taxon>
        <taxon>Sphingobacteriaceae</taxon>
        <taxon>Pedobacter</taxon>
    </lineage>
</organism>
<keyword evidence="4" id="KW-1134">Transmembrane beta strand</keyword>
<accession>A0A4R2HDD1</accession>
<comment type="similarity">
    <text evidence="2">Belongs to the outer membrane factor (OMF) (TC 1.B.17) family.</text>
</comment>
<keyword evidence="6" id="KW-0472">Membrane</keyword>
<dbReference type="PANTHER" id="PTHR30026:SF20">
    <property type="entry name" value="OUTER MEMBRANE PROTEIN TOLC"/>
    <property type="match status" value="1"/>
</dbReference>
<dbReference type="Proteomes" id="UP000622648">
    <property type="component" value="Unassembled WGS sequence"/>
</dbReference>
<proteinExistence type="inferred from homology"/>
<dbReference type="InterPro" id="IPR051906">
    <property type="entry name" value="TolC-like"/>
</dbReference>
<evidence type="ECO:0000256" key="7">
    <source>
        <dbReference type="ARBA" id="ARBA00023237"/>
    </source>
</evidence>
<sequence length="429" mass="47230">MRIFIFFIVLFLSSGVIKAQNVITLDQSLKAANAYSKAIKNGELSVSSAEAGVQSAKSYYLPSVSGSALGLYGFKDIIPPIPSLLDKGINNIYTVGVTATQSIYAGGKILTSNQLAALKLQASKILARQSADSVLLLTEQKYWNIVNLQEQQKTIRANEELLNSLLKSQKDLLASGLIAKNDLLRVKVQLSQLLVNKSKLNNGRMLALFDFSVYTGLPYDSLMVMQDTLNKTKLPTLPASKADTTLSNLYSYQLLALDVKSNALQTRLEKASNLPSLSVGLSASQAGSFNGAFKSSFLPIGFATLSIPLSENLWGANRQKIKQRKITERISQNNFNDGRNQLQVNIMKYWYDLKDALTQINYANDNLVQASENLKINRDNYKAGLNSISDVLDAQASYQQAETTINTAFTDYRVKLAAYRFATGKINKM</sequence>
<dbReference type="Proteomes" id="UP000295684">
    <property type="component" value="Unassembled WGS sequence"/>
</dbReference>
<reference evidence="11" key="2">
    <citation type="journal article" date="2019" name="Int. J. Syst. Evol. Microbiol.">
        <title>The Global Catalogue of Microorganisms (GCM) 10K type strain sequencing project: providing services to taxonomists for standard genome sequencing and annotation.</title>
        <authorList>
            <consortium name="The Broad Institute Genomics Platform"/>
            <consortium name="The Broad Institute Genome Sequencing Center for Infectious Disease"/>
            <person name="Wu L."/>
            <person name="Ma J."/>
        </authorList>
    </citation>
    <scope>NUCLEOTIDE SEQUENCE [LARGE SCALE GENOMIC DNA]</scope>
    <source>
        <strain evidence="11">CGMCC 1.15644</strain>
    </source>
</reference>
<keyword evidence="3" id="KW-0813">Transport</keyword>
<evidence type="ECO:0000313" key="11">
    <source>
        <dbReference type="Proteomes" id="UP000622648"/>
    </source>
</evidence>
<protein>
    <submittedName>
        <fullName evidence="9">Outer membrane protein TolC</fullName>
    </submittedName>
    <submittedName>
        <fullName evidence="8">Protein CyaE</fullName>
    </submittedName>
</protein>
<dbReference type="InterPro" id="IPR003423">
    <property type="entry name" value="OMP_efflux"/>
</dbReference>
<evidence type="ECO:0000313" key="10">
    <source>
        <dbReference type="Proteomes" id="UP000295684"/>
    </source>
</evidence>
<dbReference type="SUPFAM" id="SSF56954">
    <property type="entry name" value="Outer membrane efflux proteins (OEP)"/>
    <property type="match status" value="1"/>
</dbReference>
<dbReference type="GO" id="GO:1990281">
    <property type="term" value="C:efflux pump complex"/>
    <property type="evidence" value="ECO:0007669"/>
    <property type="project" value="TreeGrafter"/>
</dbReference>
<dbReference type="OrthoDB" id="9807719at2"/>
<dbReference type="PANTHER" id="PTHR30026">
    <property type="entry name" value="OUTER MEMBRANE PROTEIN TOLC"/>
    <property type="match status" value="1"/>
</dbReference>
<dbReference type="EMBL" id="BMJO01000002">
    <property type="protein sequence ID" value="GGE45857.1"/>
    <property type="molecule type" value="Genomic_DNA"/>
</dbReference>
<comment type="caution">
    <text evidence="9">The sequence shown here is derived from an EMBL/GenBank/DDBJ whole genome shotgun (WGS) entry which is preliminary data.</text>
</comment>
<evidence type="ECO:0000313" key="9">
    <source>
        <dbReference type="EMBL" id="TCO25384.1"/>
    </source>
</evidence>
<keyword evidence="7" id="KW-0998">Cell outer membrane</keyword>
<reference evidence="8" key="4">
    <citation type="submission" date="2024-05" db="EMBL/GenBank/DDBJ databases">
        <authorList>
            <person name="Sun Q."/>
            <person name="Zhou Y."/>
        </authorList>
    </citation>
    <scope>NUCLEOTIDE SEQUENCE</scope>
    <source>
        <strain evidence="8">CGMCC 1.15644</strain>
    </source>
</reference>
<dbReference type="GO" id="GO:0015288">
    <property type="term" value="F:porin activity"/>
    <property type="evidence" value="ECO:0007669"/>
    <property type="project" value="TreeGrafter"/>
</dbReference>
<dbReference type="Pfam" id="PF02321">
    <property type="entry name" value="OEP"/>
    <property type="match status" value="2"/>
</dbReference>
<keyword evidence="11" id="KW-1185">Reference proteome</keyword>
<dbReference type="EMBL" id="SLWO01000004">
    <property type="protein sequence ID" value="TCO25384.1"/>
    <property type="molecule type" value="Genomic_DNA"/>
</dbReference>
<name>A0A4R2HDD1_9SPHI</name>
<dbReference type="Gene3D" id="1.20.1600.10">
    <property type="entry name" value="Outer membrane efflux proteins (OEP)"/>
    <property type="match status" value="1"/>
</dbReference>
<evidence type="ECO:0000313" key="8">
    <source>
        <dbReference type="EMBL" id="GGE45857.1"/>
    </source>
</evidence>